<proteinExistence type="predicted"/>
<dbReference type="AlphaFoldDB" id="A0A261FWT6"/>
<feature type="transmembrane region" description="Helical" evidence="1">
    <location>
        <begin position="133"/>
        <end position="152"/>
    </location>
</feature>
<dbReference type="GO" id="GO:0016747">
    <property type="term" value="F:acyltransferase activity, transferring groups other than amino-acyl groups"/>
    <property type="evidence" value="ECO:0007669"/>
    <property type="project" value="InterPro"/>
</dbReference>
<name>A0A261FWT6_9BIFI</name>
<feature type="transmembrane region" description="Helical" evidence="1">
    <location>
        <begin position="211"/>
        <end position="237"/>
    </location>
</feature>
<evidence type="ECO:0000313" key="3">
    <source>
        <dbReference type="EMBL" id="OZG63641.1"/>
    </source>
</evidence>
<feature type="transmembrane region" description="Helical" evidence="1">
    <location>
        <begin position="37"/>
        <end position="56"/>
    </location>
</feature>
<evidence type="ECO:0000256" key="1">
    <source>
        <dbReference type="SAM" id="Phobius"/>
    </source>
</evidence>
<accession>A0A261FWT6</accession>
<dbReference type="InterPro" id="IPR052734">
    <property type="entry name" value="Nod_factor_acetyltransferase"/>
</dbReference>
<keyword evidence="1" id="KW-1133">Transmembrane helix</keyword>
<protein>
    <submittedName>
        <fullName evidence="3">Acyltransferase</fullName>
    </submittedName>
</protein>
<comment type="caution">
    <text evidence="3">The sequence shown here is derived from an EMBL/GenBank/DDBJ whole genome shotgun (WGS) entry which is preliminary data.</text>
</comment>
<evidence type="ECO:0000259" key="2">
    <source>
        <dbReference type="Pfam" id="PF01757"/>
    </source>
</evidence>
<keyword evidence="3" id="KW-0012">Acyltransferase</keyword>
<feature type="transmembrane region" description="Helical" evidence="1">
    <location>
        <begin position="12"/>
        <end position="31"/>
    </location>
</feature>
<dbReference type="OrthoDB" id="6623990at2"/>
<feature type="transmembrane region" description="Helical" evidence="1">
    <location>
        <begin position="77"/>
        <end position="98"/>
    </location>
</feature>
<keyword evidence="1" id="KW-0472">Membrane</keyword>
<feature type="transmembrane region" description="Helical" evidence="1">
    <location>
        <begin position="158"/>
        <end position="176"/>
    </location>
</feature>
<dbReference type="PANTHER" id="PTHR37312">
    <property type="entry name" value="MEMBRANE-BOUND ACYLTRANSFERASE YKRP-RELATED"/>
    <property type="match status" value="1"/>
</dbReference>
<organism evidence="3 4">
    <name type="scientific">Bifidobacterium hapali</name>
    <dbReference type="NCBI Taxonomy" id="1630172"/>
    <lineage>
        <taxon>Bacteria</taxon>
        <taxon>Bacillati</taxon>
        <taxon>Actinomycetota</taxon>
        <taxon>Actinomycetes</taxon>
        <taxon>Bifidobacteriales</taxon>
        <taxon>Bifidobacteriaceae</taxon>
        <taxon>Bifidobacterium</taxon>
    </lineage>
</organism>
<feature type="transmembrane region" description="Helical" evidence="1">
    <location>
        <begin position="311"/>
        <end position="335"/>
    </location>
</feature>
<feature type="transmembrane region" description="Helical" evidence="1">
    <location>
        <begin position="104"/>
        <end position="126"/>
    </location>
</feature>
<dbReference type="PANTHER" id="PTHR37312:SF1">
    <property type="entry name" value="MEMBRANE-BOUND ACYLTRANSFERASE YKRP-RELATED"/>
    <property type="match status" value="1"/>
</dbReference>
<keyword evidence="4" id="KW-1185">Reference proteome</keyword>
<feature type="transmembrane region" description="Helical" evidence="1">
    <location>
        <begin position="271"/>
        <end position="291"/>
    </location>
</feature>
<dbReference type="InterPro" id="IPR002656">
    <property type="entry name" value="Acyl_transf_3_dom"/>
</dbReference>
<reference evidence="3 4" key="1">
    <citation type="journal article" date="2017" name="BMC Genomics">
        <title>Comparative genomic and phylogenomic analyses of the Bifidobacteriaceae family.</title>
        <authorList>
            <person name="Lugli G.A."/>
            <person name="Milani C."/>
            <person name="Turroni F."/>
            <person name="Duranti S."/>
            <person name="Mancabelli L."/>
            <person name="Mangifesta M."/>
            <person name="Ferrario C."/>
            <person name="Modesto M."/>
            <person name="Mattarelli P."/>
            <person name="Jiri K."/>
            <person name="van Sinderen D."/>
            <person name="Ventura M."/>
        </authorList>
    </citation>
    <scope>NUCLEOTIDE SEQUENCE [LARGE SCALE GENOMIC DNA]</scope>
    <source>
        <strain evidence="3 4">DSM 100202</strain>
    </source>
</reference>
<evidence type="ECO:0000313" key="4">
    <source>
        <dbReference type="Proteomes" id="UP000216074"/>
    </source>
</evidence>
<feature type="domain" description="Acyltransferase 3" evidence="2">
    <location>
        <begin position="6"/>
        <end position="322"/>
    </location>
</feature>
<sequence length="355" mass="39912">MATRIRYFDIAKGIAILCVILGHSILIAQVFVDQGYLAMQLYHVIFTFHMPLFFIISGYFMHPERPFDYTKRGRELLATYAITAGAIVVATTALAYVLRSGTRAAFTGWFAAAFYGAGDLAANYVWPVPFRIGALWFLLGLFWAQLIVHWAAKTRFSYIWIILSFVIGYCSARVYWLPLSIQSGMCAALFVYCGHLIKKYDILPKISRNPIAWIVACAIWLICIKEFSGFSMAMNAYGEGLHFAFSVVGAFAGTYCILGVSMLIDAYVDPIAKALSICGTWSLAILCVHLFEDDVTPWADILPKLMVVTGGGHYMWVIVFAVRLFVDIALTCVLYRMPRINMLFFPYLVKRQSLS</sequence>
<feature type="transmembrane region" description="Helical" evidence="1">
    <location>
        <begin position="243"/>
        <end position="264"/>
    </location>
</feature>
<dbReference type="Pfam" id="PF01757">
    <property type="entry name" value="Acyl_transf_3"/>
    <property type="match status" value="1"/>
</dbReference>
<dbReference type="RefSeq" id="WP_094730322.1">
    <property type="nucleotide sequence ID" value="NZ_MWWY01000034.1"/>
</dbReference>
<keyword evidence="3" id="KW-0808">Transferase</keyword>
<gene>
    <name evidence="3" type="ORF">BHAP_1747</name>
</gene>
<dbReference type="EMBL" id="MWWY01000034">
    <property type="protein sequence ID" value="OZG63641.1"/>
    <property type="molecule type" value="Genomic_DNA"/>
</dbReference>
<dbReference type="Proteomes" id="UP000216074">
    <property type="component" value="Unassembled WGS sequence"/>
</dbReference>
<keyword evidence="1" id="KW-0812">Transmembrane</keyword>